<dbReference type="GO" id="GO:0016705">
    <property type="term" value="F:oxidoreductase activity, acting on paired donors, with incorporation or reduction of molecular oxygen"/>
    <property type="evidence" value="ECO:0007669"/>
    <property type="project" value="InterPro"/>
</dbReference>
<feature type="non-terminal residue" evidence="1">
    <location>
        <position position="1"/>
    </location>
</feature>
<protein>
    <submittedName>
        <fullName evidence="1">Uncharacterized protein</fullName>
    </submittedName>
</protein>
<dbReference type="GO" id="GO:0004497">
    <property type="term" value="F:monooxygenase activity"/>
    <property type="evidence" value="ECO:0007669"/>
    <property type="project" value="InterPro"/>
</dbReference>
<proteinExistence type="predicted"/>
<dbReference type="GO" id="GO:0020037">
    <property type="term" value="F:heme binding"/>
    <property type="evidence" value="ECO:0007669"/>
    <property type="project" value="InterPro"/>
</dbReference>
<evidence type="ECO:0000313" key="2">
    <source>
        <dbReference type="Proteomes" id="UP000626109"/>
    </source>
</evidence>
<organism evidence="1 2">
    <name type="scientific">Polarella glacialis</name>
    <name type="common">Dinoflagellate</name>
    <dbReference type="NCBI Taxonomy" id="89957"/>
    <lineage>
        <taxon>Eukaryota</taxon>
        <taxon>Sar</taxon>
        <taxon>Alveolata</taxon>
        <taxon>Dinophyceae</taxon>
        <taxon>Suessiales</taxon>
        <taxon>Suessiaceae</taxon>
        <taxon>Polarella</taxon>
    </lineage>
</organism>
<reference evidence="1" key="1">
    <citation type="submission" date="2021-02" db="EMBL/GenBank/DDBJ databases">
        <authorList>
            <person name="Dougan E. K."/>
            <person name="Rhodes N."/>
            <person name="Thang M."/>
            <person name="Chan C."/>
        </authorList>
    </citation>
    <scope>NUCLEOTIDE SEQUENCE</scope>
</reference>
<dbReference type="InterPro" id="IPR036396">
    <property type="entry name" value="Cyt_P450_sf"/>
</dbReference>
<feature type="non-terminal residue" evidence="1">
    <location>
        <position position="480"/>
    </location>
</feature>
<comment type="caution">
    <text evidence="1">The sequence shown here is derived from an EMBL/GenBank/DDBJ whole genome shotgun (WGS) entry which is preliminary data.</text>
</comment>
<dbReference type="GO" id="GO:0005506">
    <property type="term" value="F:iron ion binding"/>
    <property type="evidence" value="ECO:0007669"/>
    <property type="project" value="InterPro"/>
</dbReference>
<dbReference type="AlphaFoldDB" id="A0A813INV1"/>
<evidence type="ECO:0000313" key="1">
    <source>
        <dbReference type="EMBL" id="CAE8654005.1"/>
    </source>
</evidence>
<dbReference type="Proteomes" id="UP000626109">
    <property type="component" value="Unassembled WGS sequence"/>
</dbReference>
<dbReference type="SUPFAM" id="SSF48264">
    <property type="entry name" value="Cytochrome P450"/>
    <property type="match status" value="1"/>
</dbReference>
<dbReference type="Gene3D" id="1.10.630.10">
    <property type="entry name" value="Cytochrome P450"/>
    <property type="match status" value="1"/>
</dbReference>
<sequence>DFSSWGNTWARYFRDSVGLKEPTEEEVASLISPILFERIFKKRPTEKEAELFAEYATYGKLCIKSAMIAKSPWLPSKIRQIRSALVQFAMDSPTGKALDTMLKQSQYADLRRLYESTGELEVAVRNLADASLFAGLVGTTDMTWKCTKNLFRHHEHVRAFRRNPTDYLWELMRVQPAVQGFTSVLSGKRTFRMYGQDVELPAGTPFKFSNSMGNRDPRVFTDPAGFNPDRPWSEMGELLSWNGKLKHVVARNYTAAPRYCPGHDLSIKIGTKVCERLTRHLHEWGEKPQDSGTKDGAVKILVPGALYGREGVVAYFDFHKQKHCVIDQFHKGSFLGCYADEELEVLKKAGGIAHSLDEELAMCPRATQTVVHMVARHGVAAYQLNEMGADYYMSKLLMTKAPEIMTHDWADDYTVALYASITHFALRMYSSRHSDSVPVPTQTGTVPTFQVGNIYSPNVDIDHPHFLPIEWFVPQELFDT</sequence>
<accession>A0A813INV1</accession>
<gene>
    <name evidence="1" type="ORF">PGLA2088_LOCUS10735</name>
</gene>
<dbReference type="EMBL" id="CAJNNW010012123">
    <property type="protein sequence ID" value="CAE8654005.1"/>
    <property type="molecule type" value="Genomic_DNA"/>
</dbReference>
<name>A0A813INV1_POLGL</name>